<evidence type="ECO:0000259" key="1">
    <source>
        <dbReference type="Pfam" id="PF13456"/>
    </source>
</evidence>
<dbReference type="GO" id="GO:0003676">
    <property type="term" value="F:nucleic acid binding"/>
    <property type="evidence" value="ECO:0007669"/>
    <property type="project" value="InterPro"/>
</dbReference>
<proteinExistence type="predicted"/>
<protein>
    <recommendedName>
        <fullName evidence="1">RNase H type-1 domain-containing protein</fullName>
    </recommendedName>
</protein>
<dbReference type="GO" id="GO:0004523">
    <property type="term" value="F:RNA-DNA hybrid ribonuclease activity"/>
    <property type="evidence" value="ECO:0007669"/>
    <property type="project" value="InterPro"/>
</dbReference>
<dbReference type="Gramene" id="novel_model_885_5bd9a17a">
    <property type="protein sequence ID" value="cds.novel_model_885_5bd9a17a"/>
    <property type="gene ID" value="novel_gene_494_5bd9a17a"/>
</dbReference>
<dbReference type="InterPro" id="IPR002156">
    <property type="entry name" value="RNaseH_domain"/>
</dbReference>
<keyword evidence="3" id="KW-1185">Reference proteome</keyword>
<feature type="domain" description="RNase H type-1" evidence="1">
    <location>
        <begin position="44"/>
        <end position="98"/>
    </location>
</feature>
<dbReference type="AlphaFoldDB" id="A0A803RCC8"/>
<name>A0A803RCC8_CANSA</name>
<accession>A0A803RCC8</accession>
<reference evidence="2" key="1">
    <citation type="submission" date="2018-11" db="EMBL/GenBank/DDBJ databases">
        <authorList>
            <person name="Grassa J C."/>
        </authorList>
    </citation>
    <scope>NUCLEOTIDE SEQUENCE [LARGE SCALE GENOMIC DNA]</scope>
</reference>
<dbReference type="Pfam" id="PF13456">
    <property type="entry name" value="RVT_3"/>
    <property type="match status" value="1"/>
</dbReference>
<evidence type="ECO:0000313" key="3">
    <source>
        <dbReference type="Proteomes" id="UP000596661"/>
    </source>
</evidence>
<organism evidence="2 3">
    <name type="scientific">Cannabis sativa</name>
    <name type="common">Hemp</name>
    <name type="synonym">Marijuana</name>
    <dbReference type="NCBI Taxonomy" id="3483"/>
    <lineage>
        <taxon>Eukaryota</taxon>
        <taxon>Viridiplantae</taxon>
        <taxon>Streptophyta</taxon>
        <taxon>Embryophyta</taxon>
        <taxon>Tracheophyta</taxon>
        <taxon>Spermatophyta</taxon>
        <taxon>Magnoliopsida</taxon>
        <taxon>eudicotyledons</taxon>
        <taxon>Gunneridae</taxon>
        <taxon>Pentapetalae</taxon>
        <taxon>rosids</taxon>
        <taxon>fabids</taxon>
        <taxon>Rosales</taxon>
        <taxon>Cannabaceae</taxon>
        <taxon>Cannabis</taxon>
    </lineage>
</organism>
<dbReference type="Proteomes" id="UP000596661">
    <property type="component" value="Chromosome 1"/>
</dbReference>
<sequence length="100" mass="11106">MDNYHNAKIHSFLVVEPYSTSPNTRLPTRGTPWKPPHLNGLKPNVDVAVNTSTKVLGIGAIVRNQEGQMMSKPIKGCFKSDKIEAKALFHALNWISQLPL</sequence>
<reference evidence="2" key="2">
    <citation type="submission" date="2021-03" db="UniProtKB">
        <authorList>
            <consortium name="EnsemblPlants"/>
        </authorList>
    </citation>
    <scope>IDENTIFICATION</scope>
</reference>
<evidence type="ECO:0000313" key="2">
    <source>
        <dbReference type="EnsemblPlants" id="cds.novel_model_885_5bd9a17a"/>
    </source>
</evidence>
<dbReference type="EnsemblPlants" id="novel_model_885_5bd9a17a">
    <property type="protein sequence ID" value="cds.novel_model_885_5bd9a17a"/>
    <property type="gene ID" value="novel_gene_494_5bd9a17a"/>
</dbReference>
<dbReference type="EMBL" id="UZAU01000018">
    <property type="status" value="NOT_ANNOTATED_CDS"/>
    <property type="molecule type" value="Genomic_DNA"/>
</dbReference>